<evidence type="ECO:0000313" key="3">
    <source>
        <dbReference type="Proteomes" id="UP000075883"/>
    </source>
</evidence>
<accession>A0A182MD95</accession>
<protein>
    <submittedName>
        <fullName evidence="2">Uncharacterized protein</fullName>
    </submittedName>
</protein>
<reference evidence="3" key="1">
    <citation type="submission" date="2013-09" db="EMBL/GenBank/DDBJ databases">
        <title>The Genome Sequence of Anopheles culicifacies species A.</title>
        <authorList>
            <consortium name="The Broad Institute Genomics Platform"/>
            <person name="Neafsey D.E."/>
            <person name="Besansky N."/>
            <person name="Howell P."/>
            <person name="Walton C."/>
            <person name="Young S.K."/>
            <person name="Zeng Q."/>
            <person name="Gargeya S."/>
            <person name="Fitzgerald M."/>
            <person name="Haas B."/>
            <person name="Abouelleil A."/>
            <person name="Allen A.W."/>
            <person name="Alvarado L."/>
            <person name="Arachchi H.M."/>
            <person name="Berlin A.M."/>
            <person name="Chapman S.B."/>
            <person name="Gainer-Dewar J."/>
            <person name="Goldberg J."/>
            <person name="Griggs A."/>
            <person name="Gujja S."/>
            <person name="Hansen M."/>
            <person name="Howarth C."/>
            <person name="Imamovic A."/>
            <person name="Ireland A."/>
            <person name="Larimer J."/>
            <person name="McCowan C."/>
            <person name="Murphy C."/>
            <person name="Pearson M."/>
            <person name="Poon T.W."/>
            <person name="Priest M."/>
            <person name="Roberts A."/>
            <person name="Saif S."/>
            <person name="Shea T."/>
            <person name="Sisk P."/>
            <person name="Sykes S."/>
            <person name="Wortman J."/>
            <person name="Nusbaum C."/>
            <person name="Birren B."/>
        </authorList>
    </citation>
    <scope>NUCLEOTIDE SEQUENCE [LARGE SCALE GENOMIC DNA]</scope>
    <source>
        <strain evidence="3">A-37</strain>
    </source>
</reference>
<dbReference type="EMBL" id="AXCM01007900">
    <property type="status" value="NOT_ANNOTATED_CDS"/>
    <property type="molecule type" value="Genomic_DNA"/>
</dbReference>
<dbReference type="EnsemblMetazoa" id="ACUA015464-RA">
    <property type="protein sequence ID" value="ACUA015464-PA"/>
    <property type="gene ID" value="ACUA015464"/>
</dbReference>
<organism evidence="2 3">
    <name type="scientific">Anopheles culicifacies</name>
    <dbReference type="NCBI Taxonomy" id="139723"/>
    <lineage>
        <taxon>Eukaryota</taxon>
        <taxon>Metazoa</taxon>
        <taxon>Ecdysozoa</taxon>
        <taxon>Arthropoda</taxon>
        <taxon>Hexapoda</taxon>
        <taxon>Insecta</taxon>
        <taxon>Pterygota</taxon>
        <taxon>Neoptera</taxon>
        <taxon>Endopterygota</taxon>
        <taxon>Diptera</taxon>
        <taxon>Nematocera</taxon>
        <taxon>Culicoidea</taxon>
        <taxon>Culicidae</taxon>
        <taxon>Anophelinae</taxon>
        <taxon>Anopheles</taxon>
        <taxon>culicifacies species complex</taxon>
    </lineage>
</organism>
<evidence type="ECO:0000313" key="2">
    <source>
        <dbReference type="EnsemblMetazoa" id="ACUA015464-PA"/>
    </source>
</evidence>
<keyword evidence="3" id="KW-1185">Reference proteome</keyword>
<feature type="transmembrane region" description="Helical" evidence="1">
    <location>
        <begin position="84"/>
        <end position="107"/>
    </location>
</feature>
<evidence type="ECO:0000256" key="1">
    <source>
        <dbReference type="SAM" id="Phobius"/>
    </source>
</evidence>
<keyword evidence="1" id="KW-1133">Transmembrane helix</keyword>
<proteinExistence type="predicted"/>
<dbReference type="AlphaFoldDB" id="A0A182MD95"/>
<name>A0A182MD95_9DIPT</name>
<dbReference type="Proteomes" id="UP000075883">
    <property type="component" value="Unassembled WGS sequence"/>
</dbReference>
<keyword evidence="1" id="KW-0812">Transmembrane</keyword>
<reference evidence="2" key="2">
    <citation type="submission" date="2020-05" db="UniProtKB">
        <authorList>
            <consortium name="EnsemblMetazoa"/>
        </authorList>
    </citation>
    <scope>IDENTIFICATION</scope>
    <source>
        <strain evidence="2">A-37</strain>
    </source>
</reference>
<keyword evidence="1" id="KW-0472">Membrane</keyword>
<dbReference type="VEuPathDB" id="VectorBase:ACUA015464"/>
<sequence length="111" mass="12028">MNGLSNEKKKNSLHINNTRKDLTRYTYLGFGRSLFGFEGSGLKSDRNPVIHWGSASLSAACGSWVEYSFSNTTGTGVVSSPIPFIALVALYSMYLAYSFGFSSASLATRHG</sequence>